<sequence length="225" mass="26250">MVKYIEVRTNYWTNTEPKKKKHDTMQVCCNTRKDNKKINNKFPWWYYNSEFYHPNICDFQFENILPVMTSRSAILYQNEGVPTLALSLEIKSNVLTRSTNSLPEATCKSCLFIASYQKQPVKVVCSLATDSSNLLVIESIDYIIDHQRILCYTIKIKVTVICVINSLRSHDLLLVLVYTDGCTLYNENWLQGHQIIGYFSFVFWYQMISSSKIKSLMPDFLTTFV</sequence>
<evidence type="ECO:0000313" key="1">
    <source>
        <dbReference type="EMBL" id="KAJ8313283.1"/>
    </source>
</evidence>
<dbReference type="Proteomes" id="UP001217089">
    <property type="component" value="Unassembled WGS sequence"/>
</dbReference>
<evidence type="ECO:0000313" key="2">
    <source>
        <dbReference type="Proteomes" id="UP001217089"/>
    </source>
</evidence>
<gene>
    <name evidence="1" type="ORF">KUTeg_009167</name>
</gene>
<organism evidence="1 2">
    <name type="scientific">Tegillarca granosa</name>
    <name type="common">Malaysian cockle</name>
    <name type="synonym">Anadara granosa</name>
    <dbReference type="NCBI Taxonomy" id="220873"/>
    <lineage>
        <taxon>Eukaryota</taxon>
        <taxon>Metazoa</taxon>
        <taxon>Spiralia</taxon>
        <taxon>Lophotrochozoa</taxon>
        <taxon>Mollusca</taxon>
        <taxon>Bivalvia</taxon>
        <taxon>Autobranchia</taxon>
        <taxon>Pteriomorphia</taxon>
        <taxon>Arcoida</taxon>
        <taxon>Arcoidea</taxon>
        <taxon>Arcidae</taxon>
        <taxon>Tegillarca</taxon>
    </lineage>
</organism>
<keyword evidence="2" id="KW-1185">Reference proteome</keyword>
<protein>
    <submittedName>
        <fullName evidence="1">Uncharacterized protein</fullName>
    </submittedName>
</protein>
<accession>A0ABQ9F7C4</accession>
<name>A0ABQ9F7C4_TEGGR</name>
<dbReference type="EMBL" id="JARBDR010000383">
    <property type="protein sequence ID" value="KAJ8313283.1"/>
    <property type="molecule type" value="Genomic_DNA"/>
</dbReference>
<comment type="caution">
    <text evidence="1">The sequence shown here is derived from an EMBL/GenBank/DDBJ whole genome shotgun (WGS) entry which is preliminary data.</text>
</comment>
<reference evidence="1 2" key="1">
    <citation type="submission" date="2022-12" db="EMBL/GenBank/DDBJ databases">
        <title>Chromosome-level genome of Tegillarca granosa.</title>
        <authorList>
            <person name="Kim J."/>
        </authorList>
    </citation>
    <scope>NUCLEOTIDE SEQUENCE [LARGE SCALE GENOMIC DNA]</scope>
    <source>
        <strain evidence="1">Teg-2019</strain>
        <tissue evidence="1">Adductor muscle</tissue>
    </source>
</reference>
<proteinExistence type="predicted"/>